<proteinExistence type="predicted"/>
<evidence type="ECO:0000313" key="4">
    <source>
        <dbReference type="Proteomes" id="UP000289708"/>
    </source>
</evidence>
<feature type="chain" id="PRO_5020192421" description="CopL family metal-binding regulatory protein" evidence="2">
    <location>
        <begin position="32"/>
        <end position="141"/>
    </location>
</feature>
<dbReference type="Proteomes" id="UP000289708">
    <property type="component" value="Unassembled WGS sequence"/>
</dbReference>
<comment type="caution">
    <text evidence="3">The sequence shown here is derived from an EMBL/GenBank/DDBJ whole genome shotgun (WGS) entry which is preliminary data.</text>
</comment>
<evidence type="ECO:0000256" key="1">
    <source>
        <dbReference type="SAM" id="MobiDB-lite"/>
    </source>
</evidence>
<name>A0A4Q0MHV4_9HYPH</name>
<evidence type="ECO:0000313" key="3">
    <source>
        <dbReference type="EMBL" id="RXF73177.1"/>
    </source>
</evidence>
<dbReference type="RefSeq" id="WP_128777708.1">
    <property type="nucleotide sequence ID" value="NZ_RYFI01000010.1"/>
</dbReference>
<sequence length="141" mass="13871">MTVARLIRLVAAMAFAVFVAAAWSTPSAAHAGHETPQAGAQSQEPTSIGSIATDSRIEHAKASPGDAATSAASGDCSDDGCPNGTTACCGHACHAAMAHDLAMLGSRPVGATAAPSLSEPATLAGPTVHIKHPPRPLAAVG</sequence>
<reference evidence="3 4" key="1">
    <citation type="submission" date="2018-12" db="EMBL/GenBank/DDBJ databases">
        <title>bacterium Hansschlegelia zhihuaiae S113.</title>
        <authorList>
            <person name="He J."/>
        </authorList>
    </citation>
    <scope>NUCLEOTIDE SEQUENCE [LARGE SCALE GENOMIC DNA]</scope>
    <source>
        <strain evidence="3 4">S 113</strain>
    </source>
</reference>
<dbReference type="EMBL" id="RYFI01000010">
    <property type="protein sequence ID" value="RXF73177.1"/>
    <property type="molecule type" value="Genomic_DNA"/>
</dbReference>
<evidence type="ECO:0008006" key="5">
    <source>
        <dbReference type="Google" id="ProtNLM"/>
    </source>
</evidence>
<gene>
    <name evidence="3" type="ORF">EK403_11885</name>
</gene>
<keyword evidence="4" id="KW-1185">Reference proteome</keyword>
<dbReference type="AlphaFoldDB" id="A0A4Q0MHV4"/>
<organism evidence="3 4">
    <name type="scientific">Hansschlegelia zhihuaiae</name>
    <dbReference type="NCBI Taxonomy" id="405005"/>
    <lineage>
        <taxon>Bacteria</taxon>
        <taxon>Pseudomonadati</taxon>
        <taxon>Pseudomonadota</taxon>
        <taxon>Alphaproteobacteria</taxon>
        <taxon>Hyphomicrobiales</taxon>
        <taxon>Methylopilaceae</taxon>
        <taxon>Hansschlegelia</taxon>
    </lineage>
</organism>
<feature type="signal peptide" evidence="2">
    <location>
        <begin position="1"/>
        <end position="31"/>
    </location>
</feature>
<feature type="region of interest" description="Disordered" evidence="1">
    <location>
        <begin position="116"/>
        <end position="141"/>
    </location>
</feature>
<keyword evidence="2" id="KW-0732">Signal</keyword>
<evidence type="ECO:0000256" key="2">
    <source>
        <dbReference type="SAM" id="SignalP"/>
    </source>
</evidence>
<accession>A0A4Q0MHV4</accession>
<feature type="compositionally biased region" description="Polar residues" evidence="1">
    <location>
        <begin position="38"/>
        <end position="53"/>
    </location>
</feature>
<protein>
    <recommendedName>
        <fullName evidence="5">CopL family metal-binding regulatory protein</fullName>
    </recommendedName>
</protein>
<feature type="region of interest" description="Disordered" evidence="1">
    <location>
        <begin position="29"/>
        <end position="77"/>
    </location>
</feature>